<evidence type="ECO:0000256" key="2">
    <source>
        <dbReference type="ARBA" id="ARBA00022898"/>
    </source>
</evidence>
<sequence length="388" mass="43291">MIPETVRKRISGLQPHPTYLYNLDALQHHAKQVKQHLGRVRVLYAAKANPDPQILQTLHGIVDGFEVASGGEFRHVVHHHPDAQVSFGAPSKLPADLEFALRSGVHRIHVEGPRELVQLSDIARRLNQRAHILLRVNLGLSLPDAPLAMGGKPSPFGMDEVLLQEALTLLRKHPELVCHGVHLHLASGIRDAHRHAVLLQEALRWFEGFTRKHHLDWHEINLGGGMGVNYQHPEQKYDWATLGAALQQHSHLDLRIEPGRSMVAHCGYYATPILDIKKSHGETFLLLQGGTHHFRTPAAQGHSHPFEVINLKTPEVQDLQVHVVGQLCTPKDRLSSGAWISGAAVGDWVVFPMAGAYAWNISHTAFLMHPEPNFEHLSPQRQELTLSS</sequence>
<dbReference type="EMBL" id="BJXB01000001">
    <property type="protein sequence ID" value="GEM44671.1"/>
    <property type="molecule type" value="Genomic_DNA"/>
</dbReference>
<evidence type="ECO:0000313" key="6">
    <source>
        <dbReference type="Proteomes" id="UP000321306"/>
    </source>
</evidence>
<dbReference type="InterPro" id="IPR000183">
    <property type="entry name" value="Orn/DAP/Arg_de-COase"/>
</dbReference>
<keyword evidence="6" id="KW-1185">Reference proteome</keyword>
<evidence type="ECO:0000259" key="4">
    <source>
        <dbReference type="Pfam" id="PF02784"/>
    </source>
</evidence>
<comment type="caution">
    <text evidence="5">The sequence shown here is derived from an EMBL/GenBank/DDBJ whole genome shotgun (WGS) entry which is preliminary data.</text>
</comment>
<proteinExistence type="predicted"/>
<accession>A0A511MWA1</accession>
<keyword evidence="2 3" id="KW-0663">Pyridoxal phosphate</keyword>
<dbReference type="Gene3D" id="3.20.20.10">
    <property type="entry name" value="Alanine racemase"/>
    <property type="match status" value="1"/>
</dbReference>
<dbReference type="InterPro" id="IPR002433">
    <property type="entry name" value="Orn_de-COase"/>
</dbReference>
<dbReference type="GO" id="GO:0009089">
    <property type="term" value="P:lysine biosynthetic process via diaminopimelate"/>
    <property type="evidence" value="ECO:0007669"/>
    <property type="project" value="TreeGrafter"/>
</dbReference>
<feature type="domain" description="Orn/DAP/Arg decarboxylase 2 N-terminal" evidence="4">
    <location>
        <begin position="24"/>
        <end position="264"/>
    </location>
</feature>
<dbReference type="Proteomes" id="UP000321306">
    <property type="component" value="Unassembled WGS sequence"/>
</dbReference>
<evidence type="ECO:0000313" key="5">
    <source>
        <dbReference type="EMBL" id="GEM44671.1"/>
    </source>
</evidence>
<evidence type="ECO:0000256" key="3">
    <source>
        <dbReference type="PIRSR" id="PIRSR600183-50"/>
    </source>
</evidence>
<dbReference type="InterPro" id="IPR029066">
    <property type="entry name" value="PLP-binding_barrel"/>
</dbReference>
<protein>
    <submittedName>
        <fullName evidence="5">Diaminopimelate decarboxylase</fullName>
    </submittedName>
</protein>
<dbReference type="PRINTS" id="PR01182">
    <property type="entry name" value="ORNDCRBXLASE"/>
</dbReference>
<gene>
    <name evidence="5" type="ORF">DC3_03060</name>
</gene>
<dbReference type="InterPro" id="IPR022644">
    <property type="entry name" value="De-COase2_N"/>
</dbReference>
<comment type="cofactor">
    <cofactor evidence="1 3">
        <name>pyridoxal 5'-phosphate</name>
        <dbReference type="ChEBI" id="CHEBI:597326"/>
    </cofactor>
</comment>
<feature type="active site" description="Proton donor" evidence="3">
    <location>
        <position position="328"/>
    </location>
</feature>
<dbReference type="PANTHER" id="PTHR43727:SF2">
    <property type="entry name" value="GROUP IV DECARBOXYLASE"/>
    <property type="match status" value="1"/>
</dbReference>
<dbReference type="GO" id="GO:0008836">
    <property type="term" value="F:diaminopimelate decarboxylase activity"/>
    <property type="evidence" value="ECO:0007669"/>
    <property type="project" value="TreeGrafter"/>
</dbReference>
<dbReference type="GO" id="GO:0006596">
    <property type="term" value="P:polyamine biosynthetic process"/>
    <property type="evidence" value="ECO:0007669"/>
    <property type="project" value="InterPro"/>
</dbReference>
<dbReference type="RefSeq" id="WP_146881811.1">
    <property type="nucleotide sequence ID" value="NZ_BJXB01000001.1"/>
</dbReference>
<reference evidence="5 6" key="1">
    <citation type="submission" date="2019-07" db="EMBL/GenBank/DDBJ databases">
        <title>Whole genome shotgun sequence of Deinococcus cellulosilyticus NBRC 106333.</title>
        <authorList>
            <person name="Hosoyama A."/>
            <person name="Uohara A."/>
            <person name="Ohji S."/>
            <person name="Ichikawa N."/>
        </authorList>
    </citation>
    <scope>NUCLEOTIDE SEQUENCE [LARGE SCALE GENOMIC DNA]</scope>
    <source>
        <strain evidence="5 6">NBRC 106333</strain>
    </source>
</reference>
<dbReference type="PANTHER" id="PTHR43727">
    <property type="entry name" value="DIAMINOPIMELATE DECARBOXYLASE"/>
    <property type="match status" value="1"/>
</dbReference>
<dbReference type="SUPFAM" id="SSF50621">
    <property type="entry name" value="Alanine racemase C-terminal domain-like"/>
    <property type="match status" value="1"/>
</dbReference>
<dbReference type="Pfam" id="PF02784">
    <property type="entry name" value="Orn_Arg_deC_N"/>
    <property type="match status" value="1"/>
</dbReference>
<dbReference type="OrthoDB" id="9802241at2"/>
<name>A0A511MWA1_DEIC1</name>
<dbReference type="AlphaFoldDB" id="A0A511MWA1"/>
<dbReference type="Gene3D" id="2.40.37.10">
    <property type="entry name" value="Lyase, Ornithine Decarboxylase, Chain A, domain 1"/>
    <property type="match status" value="1"/>
</dbReference>
<dbReference type="SUPFAM" id="SSF51419">
    <property type="entry name" value="PLP-binding barrel"/>
    <property type="match status" value="1"/>
</dbReference>
<evidence type="ECO:0000256" key="1">
    <source>
        <dbReference type="ARBA" id="ARBA00001933"/>
    </source>
</evidence>
<dbReference type="InterPro" id="IPR009006">
    <property type="entry name" value="Ala_racemase/Decarboxylase_C"/>
</dbReference>
<feature type="modified residue" description="N6-(pyridoxal phosphate)lysine" evidence="3">
    <location>
        <position position="47"/>
    </location>
</feature>
<dbReference type="PRINTS" id="PR01179">
    <property type="entry name" value="ODADCRBXLASE"/>
</dbReference>
<organism evidence="5 6">
    <name type="scientific">Deinococcus cellulosilyticus (strain DSM 18568 / NBRC 106333 / KACC 11606 / 5516J-15)</name>
    <dbReference type="NCBI Taxonomy" id="1223518"/>
    <lineage>
        <taxon>Bacteria</taxon>
        <taxon>Thermotogati</taxon>
        <taxon>Deinococcota</taxon>
        <taxon>Deinococci</taxon>
        <taxon>Deinococcales</taxon>
        <taxon>Deinococcaceae</taxon>
        <taxon>Deinococcus</taxon>
    </lineage>
</organism>